<dbReference type="InterPro" id="IPR042354">
    <property type="entry name" value="FBX38"/>
</dbReference>
<sequence>MHKRSRSDYKGEITKVCISERSDIQKYPKRKRQKVQQQACKTKQKTNLDISKLPAEILVYILGHLSLKDVLKVEYQCKKLQESVYLYLRLMKTVDFSEEGLSSVQGMTDIMFSALLRKCSELRTILSFHPEHLVRRKRKGIEQLSISGVCAALSKSKVEAIEISDIFLLEEIMHNLRNIKILGPFKNRDGRFPIDTHNQLTLATGASVTSLHLTGVIIPELPELEHLQVIYLRFVQFTNLRPFKDFSAPSLTTFVMAHCACPKNPLKYMRLFTGLAEAQNLTRLELIRVPFLGGLVQHIVEESHGYTQLARLKIGACNSALETDLGYLMIASAESLQDLCVQPSLTKDSMFLALQHADVQFPVLKKLSLGYVDAFPSED</sequence>
<organism evidence="2 3">
    <name type="scientific">Potamilus streckersoni</name>
    <dbReference type="NCBI Taxonomy" id="2493646"/>
    <lineage>
        <taxon>Eukaryota</taxon>
        <taxon>Metazoa</taxon>
        <taxon>Spiralia</taxon>
        <taxon>Lophotrochozoa</taxon>
        <taxon>Mollusca</taxon>
        <taxon>Bivalvia</taxon>
        <taxon>Autobranchia</taxon>
        <taxon>Heteroconchia</taxon>
        <taxon>Palaeoheterodonta</taxon>
        <taxon>Unionida</taxon>
        <taxon>Unionoidea</taxon>
        <taxon>Unionidae</taxon>
        <taxon>Ambleminae</taxon>
        <taxon>Lampsilini</taxon>
        <taxon>Potamilus</taxon>
    </lineage>
</organism>
<dbReference type="GO" id="GO:0031146">
    <property type="term" value="P:SCF-dependent proteasomal ubiquitin-dependent protein catabolic process"/>
    <property type="evidence" value="ECO:0007669"/>
    <property type="project" value="InterPro"/>
</dbReference>
<reference evidence="2" key="2">
    <citation type="journal article" date="2021" name="Genome Biol. Evol.">
        <title>Developing a high-quality reference genome for a parasitic bivalve with doubly uniparental inheritance (Bivalvia: Unionida).</title>
        <authorList>
            <person name="Smith C.H."/>
        </authorList>
    </citation>
    <scope>NUCLEOTIDE SEQUENCE</scope>
    <source>
        <strain evidence="2">CHS0354</strain>
        <tissue evidence="2">Mantle</tissue>
    </source>
</reference>
<dbReference type="Gene3D" id="3.80.10.10">
    <property type="entry name" value="Ribonuclease Inhibitor"/>
    <property type="match status" value="1"/>
</dbReference>
<dbReference type="PROSITE" id="PS50181">
    <property type="entry name" value="FBOX"/>
    <property type="match status" value="1"/>
</dbReference>
<name>A0AAE0SHA7_9BIVA</name>
<dbReference type="GO" id="GO:0070936">
    <property type="term" value="P:protein K48-linked ubiquitination"/>
    <property type="evidence" value="ECO:0007669"/>
    <property type="project" value="TreeGrafter"/>
</dbReference>
<dbReference type="InterPro" id="IPR032675">
    <property type="entry name" value="LRR_dom_sf"/>
</dbReference>
<dbReference type="PANTHER" id="PTHR14753">
    <property type="entry name" value="F-BOX ONLY PROTEIN 38"/>
    <property type="match status" value="1"/>
</dbReference>
<evidence type="ECO:0000313" key="3">
    <source>
        <dbReference type="Proteomes" id="UP001195483"/>
    </source>
</evidence>
<dbReference type="GO" id="GO:0005737">
    <property type="term" value="C:cytoplasm"/>
    <property type="evidence" value="ECO:0007669"/>
    <property type="project" value="TreeGrafter"/>
</dbReference>
<comment type="caution">
    <text evidence="2">The sequence shown here is derived from an EMBL/GenBank/DDBJ whole genome shotgun (WGS) entry which is preliminary data.</text>
</comment>
<dbReference type="Proteomes" id="UP001195483">
    <property type="component" value="Unassembled WGS sequence"/>
</dbReference>
<reference evidence="2" key="3">
    <citation type="submission" date="2023-05" db="EMBL/GenBank/DDBJ databases">
        <authorList>
            <person name="Smith C.H."/>
        </authorList>
    </citation>
    <scope>NUCLEOTIDE SEQUENCE</scope>
    <source>
        <strain evidence="2">CHS0354</strain>
        <tissue evidence="2">Mantle</tissue>
    </source>
</reference>
<dbReference type="PANTHER" id="PTHR14753:SF3">
    <property type="entry name" value="F-BOX ONLY PROTEIN 38"/>
    <property type="match status" value="1"/>
</dbReference>
<dbReference type="InterPro" id="IPR001810">
    <property type="entry name" value="F-box_dom"/>
</dbReference>
<reference evidence="2" key="1">
    <citation type="journal article" date="2021" name="Genome Biol. Evol.">
        <title>A High-Quality Reference Genome for a Parasitic Bivalve with Doubly Uniparental Inheritance (Bivalvia: Unionida).</title>
        <authorList>
            <person name="Smith C.H."/>
        </authorList>
    </citation>
    <scope>NUCLEOTIDE SEQUENCE</scope>
    <source>
        <strain evidence="2">CHS0354</strain>
    </source>
</reference>
<proteinExistence type="predicted"/>
<feature type="domain" description="F-box" evidence="1">
    <location>
        <begin position="47"/>
        <end position="90"/>
    </location>
</feature>
<dbReference type="GO" id="GO:0005634">
    <property type="term" value="C:nucleus"/>
    <property type="evidence" value="ECO:0007669"/>
    <property type="project" value="TreeGrafter"/>
</dbReference>
<dbReference type="SUPFAM" id="SSF52047">
    <property type="entry name" value="RNI-like"/>
    <property type="match status" value="1"/>
</dbReference>
<accession>A0AAE0SHA7</accession>
<dbReference type="InterPro" id="IPR036047">
    <property type="entry name" value="F-box-like_dom_sf"/>
</dbReference>
<protein>
    <recommendedName>
        <fullName evidence="1">F-box domain-containing protein</fullName>
    </recommendedName>
</protein>
<dbReference type="AlphaFoldDB" id="A0AAE0SHA7"/>
<dbReference type="SUPFAM" id="SSF81383">
    <property type="entry name" value="F-box domain"/>
    <property type="match status" value="1"/>
</dbReference>
<evidence type="ECO:0000313" key="2">
    <source>
        <dbReference type="EMBL" id="KAK3591428.1"/>
    </source>
</evidence>
<evidence type="ECO:0000259" key="1">
    <source>
        <dbReference type="PROSITE" id="PS50181"/>
    </source>
</evidence>
<keyword evidence="3" id="KW-1185">Reference proteome</keyword>
<gene>
    <name evidence="2" type="ORF">CHS0354_033426</name>
</gene>
<dbReference type="EMBL" id="JAEAOA010001959">
    <property type="protein sequence ID" value="KAK3591428.1"/>
    <property type="molecule type" value="Genomic_DNA"/>
</dbReference>